<name>A0A7R9CSF6_TIMPO</name>
<sequence length="182" mass="21587">MKIGTPSRKWQSLNLPFAPELNWEHPEWVQNRYSPIELFEMFFDDEFLELLTNCSNNFAFQKGNIKFKVTANDIKVPRYRIYWETSSDTHNEEKPMSRNIFEDILKYLRGWLRNFPKDSNLSIDKAMITYYGRHGATQHNIHVKQIRFGYKVLCLCNRLGYLVQGERYQGASTGNTHHELCV</sequence>
<evidence type="ECO:0000313" key="2">
    <source>
        <dbReference type="EMBL" id="CAD7400705.1"/>
    </source>
</evidence>
<reference evidence="2" key="1">
    <citation type="submission" date="2020-11" db="EMBL/GenBank/DDBJ databases">
        <authorList>
            <person name="Tran Van P."/>
        </authorList>
    </citation>
    <scope>NUCLEOTIDE SEQUENCE</scope>
</reference>
<dbReference type="AlphaFoldDB" id="A0A7R9CSF6"/>
<accession>A0A7R9CSF6</accession>
<proteinExistence type="predicted"/>
<dbReference type="Pfam" id="PF13843">
    <property type="entry name" value="DDE_Tnp_1_7"/>
    <property type="match status" value="1"/>
</dbReference>
<organism evidence="2">
    <name type="scientific">Timema poppense</name>
    <name type="common">Walking stick</name>
    <dbReference type="NCBI Taxonomy" id="170557"/>
    <lineage>
        <taxon>Eukaryota</taxon>
        <taxon>Metazoa</taxon>
        <taxon>Ecdysozoa</taxon>
        <taxon>Arthropoda</taxon>
        <taxon>Hexapoda</taxon>
        <taxon>Insecta</taxon>
        <taxon>Pterygota</taxon>
        <taxon>Neoptera</taxon>
        <taxon>Polyneoptera</taxon>
        <taxon>Phasmatodea</taxon>
        <taxon>Timematodea</taxon>
        <taxon>Timematoidea</taxon>
        <taxon>Timematidae</taxon>
        <taxon>Timema</taxon>
    </lineage>
</organism>
<dbReference type="InterPro" id="IPR052638">
    <property type="entry name" value="PiggyBac_TE-derived"/>
</dbReference>
<protein>
    <recommendedName>
        <fullName evidence="1">PiggyBac transposable element-derived protein domain-containing protein</fullName>
    </recommendedName>
</protein>
<dbReference type="GO" id="GO:0043565">
    <property type="term" value="F:sequence-specific DNA binding"/>
    <property type="evidence" value="ECO:0007669"/>
    <property type="project" value="TreeGrafter"/>
</dbReference>
<dbReference type="InterPro" id="IPR029526">
    <property type="entry name" value="PGBD"/>
</dbReference>
<feature type="domain" description="PiggyBac transposable element-derived protein" evidence="1">
    <location>
        <begin position="34"/>
        <end position="109"/>
    </location>
</feature>
<dbReference type="PANTHER" id="PTHR47055">
    <property type="entry name" value="DDE_TNP_1_7 DOMAIN-CONTAINING PROTEIN"/>
    <property type="match status" value="1"/>
</dbReference>
<gene>
    <name evidence="2" type="ORF">TPSB3V08_LOCUS2726</name>
</gene>
<dbReference type="EMBL" id="OD001120">
    <property type="protein sequence ID" value="CAD7400705.1"/>
    <property type="molecule type" value="Genomic_DNA"/>
</dbReference>
<evidence type="ECO:0000259" key="1">
    <source>
        <dbReference type="Pfam" id="PF13843"/>
    </source>
</evidence>
<dbReference type="PANTHER" id="PTHR47055:SF3">
    <property type="entry name" value="PHORBOL-ESTER_DAG-TYPE DOMAIN-CONTAINING PROTEIN"/>
    <property type="match status" value="1"/>
</dbReference>